<dbReference type="InterPro" id="IPR051200">
    <property type="entry name" value="Host-pathogen_enzymatic-act"/>
</dbReference>
<dbReference type="Gene3D" id="2.130.10.10">
    <property type="entry name" value="YVTN repeat-like/Quinoprotein amine dehydrogenase"/>
    <property type="match status" value="1"/>
</dbReference>
<gene>
    <name evidence="2" type="ORF">RBB81_21280</name>
</gene>
<dbReference type="AlphaFoldDB" id="A0AAU7Z006"/>
<dbReference type="EMBL" id="CP132938">
    <property type="protein sequence ID" value="XCB22082.1"/>
    <property type="molecule type" value="Genomic_DNA"/>
</dbReference>
<sequence>MKAKRTIPMALLIAFAMQALAQQSPPVPESSSLILTNAIPLPNEPGRIDHFALDPAGRVFVCIVGNDKVAVVETFSGKEIYSISVPRPQGAVYVPEFGKLFVGSRDGKLFIFDGTSYKLTGSINFFGDTDNVRYDQAAKRVYVGHGDGPDAGIAAVDPRTNQRLEEEYKLGAHPESFQLEASGQRIFVNLPDLKRIDVIDRKAGSISKWPMTKYQDNFAMALDERDHRLFVGAKTPARLVVLDTNTGQVVAALPSVADSDDLWYDAEYRRIYMPGGQGYISVFDQIGPDRYKLLEKVPPSLGARTACYAAKIGKKGAHRFFLDVPARSGRDAELWIYQAQESDQRKLLMVQRPEQWQRCGCPISRF</sequence>
<evidence type="ECO:0000313" key="2">
    <source>
        <dbReference type="EMBL" id="XCB22082.1"/>
    </source>
</evidence>
<reference evidence="2" key="2">
    <citation type="journal article" date="2024" name="Environ. Microbiol.">
        <title>Genome analysis and description of Tunturibacter gen. nov. expands the diversity of Terriglobia in tundra soils.</title>
        <authorList>
            <person name="Messyasz A."/>
            <person name="Mannisto M.K."/>
            <person name="Kerkhof L.J."/>
            <person name="Haggblom M.M."/>
        </authorList>
    </citation>
    <scope>NUCLEOTIDE SEQUENCE</scope>
    <source>
        <strain evidence="2">M8UP39</strain>
    </source>
</reference>
<protein>
    <submittedName>
        <fullName evidence="2">YncE family protein</fullName>
    </submittedName>
</protein>
<dbReference type="RefSeq" id="WP_353072078.1">
    <property type="nucleotide sequence ID" value="NZ_CP132938.1"/>
</dbReference>
<evidence type="ECO:0000256" key="1">
    <source>
        <dbReference type="SAM" id="SignalP"/>
    </source>
</evidence>
<dbReference type="PANTHER" id="PTHR47197:SF3">
    <property type="entry name" value="DIHYDRO-HEME D1 DEHYDROGENASE"/>
    <property type="match status" value="1"/>
</dbReference>
<feature type="chain" id="PRO_5043650061" evidence="1">
    <location>
        <begin position="22"/>
        <end position="366"/>
    </location>
</feature>
<reference evidence="2" key="1">
    <citation type="submission" date="2023-08" db="EMBL/GenBank/DDBJ databases">
        <authorList>
            <person name="Messyasz A."/>
            <person name="Mannisto M.K."/>
            <person name="Kerkhof L.J."/>
            <person name="Haggblom M."/>
        </authorList>
    </citation>
    <scope>NUCLEOTIDE SEQUENCE</scope>
    <source>
        <strain evidence="2">M8UP39</strain>
    </source>
</reference>
<dbReference type="KEGG" id="tgi:RBB81_21280"/>
<dbReference type="InterPro" id="IPR015943">
    <property type="entry name" value="WD40/YVTN_repeat-like_dom_sf"/>
</dbReference>
<dbReference type="InterPro" id="IPR011048">
    <property type="entry name" value="Haem_d1_sf"/>
</dbReference>
<organism evidence="2">
    <name type="scientific">Tunturiibacter gelidiferens</name>
    <dbReference type="NCBI Taxonomy" id="3069689"/>
    <lineage>
        <taxon>Bacteria</taxon>
        <taxon>Pseudomonadati</taxon>
        <taxon>Acidobacteriota</taxon>
        <taxon>Terriglobia</taxon>
        <taxon>Terriglobales</taxon>
        <taxon>Acidobacteriaceae</taxon>
        <taxon>Tunturiibacter</taxon>
    </lineage>
</organism>
<dbReference type="PANTHER" id="PTHR47197">
    <property type="entry name" value="PROTEIN NIRF"/>
    <property type="match status" value="1"/>
</dbReference>
<keyword evidence="1" id="KW-0732">Signal</keyword>
<name>A0AAU7Z006_9BACT</name>
<feature type="signal peptide" evidence="1">
    <location>
        <begin position="1"/>
        <end position="21"/>
    </location>
</feature>
<proteinExistence type="predicted"/>
<dbReference type="SUPFAM" id="SSF51004">
    <property type="entry name" value="C-terminal (heme d1) domain of cytochrome cd1-nitrite reductase"/>
    <property type="match status" value="1"/>
</dbReference>
<accession>A0AAU7Z006</accession>